<reference evidence="4 5" key="1">
    <citation type="journal article" date="2018" name="Mol. Plant">
        <title>The genome of Artemisia annua provides insight into the evolution of Asteraceae family and artemisinin biosynthesis.</title>
        <authorList>
            <person name="Shen Q."/>
            <person name="Zhang L."/>
            <person name="Liao Z."/>
            <person name="Wang S."/>
            <person name="Yan T."/>
            <person name="Shi P."/>
            <person name="Liu M."/>
            <person name="Fu X."/>
            <person name="Pan Q."/>
            <person name="Wang Y."/>
            <person name="Lv Z."/>
            <person name="Lu X."/>
            <person name="Zhang F."/>
            <person name="Jiang W."/>
            <person name="Ma Y."/>
            <person name="Chen M."/>
            <person name="Hao X."/>
            <person name="Li L."/>
            <person name="Tang Y."/>
            <person name="Lv G."/>
            <person name="Zhou Y."/>
            <person name="Sun X."/>
            <person name="Brodelius P.E."/>
            <person name="Rose J.K.C."/>
            <person name="Tang K."/>
        </authorList>
    </citation>
    <scope>NUCLEOTIDE SEQUENCE [LARGE SCALE GENOMIC DNA]</scope>
    <source>
        <strain evidence="5">cv. Huhao1</strain>
        <tissue evidence="4">Leaf</tissue>
    </source>
</reference>
<proteinExistence type="predicted"/>
<feature type="repeat" description="WD" evidence="3">
    <location>
        <begin position="30"/>
        <end position="46"/>
    </location>
</feature>
<dbReference type="GO" id="GO:0030490">
    <property type="term" value="P:maturation of SSU-rRNA"/>
    <property type="evidence" value="ECO:0007669"/>
    <property type="project" value="TreeGrafter"/>
</dbReference>
<dbReference type="Proteomes" id="UP000245207">
    <property type="component" value="Unassembled WGS sequence"/>
</dbReference>
<dbReference type="Gene3D" id="2.130.10.10">
    <property type="entry name" value="YVTN repeat-like/Quinoprotein amine dehydrogenase"/>
    <property type="match status" value="1"/>
</dbReference>
<evidence type="ECO:0000256" key="2">
    <source>
        <dbReference type="ARBA" id="ARBA00022737"/>
    </source>
</evidence>
<dbReference type="EMBL" id="PKPP01014015">
    <property type="protein sequence ID" value="PWA40153.1"/>
    <property type="molecule type" value="Genomic_DNA"/>
</dbReference>
<dbReference type="PANTHER" id="PTHR19853">
    <property type="entry name" value="WD REPEAT CONTAINING PROTEIN 3 WDR3"/>
    <property type="match status" value="1"/>
</dbReference>
<keyword evidence="5" id="KW-1185">Reference proteome</keyword>
<keyword evidence="2" id="KW-0677">Repeat</keyword>
<comment type="caution">
    <text evidence="4">The sequence shown here is derived from an EMBL/GenBank/DDBJ whole genome shotgun (WGS) entry which is preliminary data.</text>
</comment>
<dbReference type="Pfam" id="PF00400">
    <property type="entry name" value="WD40"/>
    <property type="match status" value="2"/>
</dbReference>
<dbReference type="SUPFAM" id="SSF50978">
    <property type="entry name" value="WD40 repeat-like"/>
    <property type="match status" value="1"/>
</dbReference>
<dbReference type="InterPro" id="IPR036322">
    <property type="entry name" value="WD40_repeat_dom_sf"/>
</dbReference>
<dbReference type="OrthoDB" id="1736580at2759"/>
<dbReference type="SMART" id="SM00320">
    <property type="entry name" value="WD40"/>
    <property type="match status" value="4"/>
</dbReference>
<dbReference type="PANTHER" id="PTHR19853:SF0">
    <property type="entry name" value="WD REPEAT-CONTAINING PROTEIN 3"/>
    <property type="match status" value="1"/>
</dbReference>
<dbReference type="GO" id="GO:0030515">
    <property type="term" value="F:snoRNA binding"/>
    <property type="evidence" value="ECO:0007669"/>
    <property type="project" value="TreeGrafter"/>
</dbReference>
<dbReference type="InterPro" id="IPR001680">
    <property type="entry name" value="WD40_rpt"/>
</dbReference>
<dbReference type="GO" id="GO:0034388">
    <property type="term" value="C:Pwp2p-containing subcomplex of 90S preribosome"/>
    <property type="evidence" value="ECO:0007669"/>
    <property type="project" value="TreeGrafter"/>
</dbReference>
<evidence type="ECO:0000313" key="4">
    <source>
        <dbReference type="EMBL" id="PWA40153.1"/>
    </source>
</evidence>
<dbReference type="InterPro" id="IPR015943">
    <property type="entry name" value="WD40/YVTN_repeat-like_dom_sf"/>
</dbReference>
<organism evidence="4 5">
    <name type="scientific">Artemisia annua</name>
    <name type="common">Sweet wormwood</name>
    <dbReference type="NCBI Taxonomy" id="35608"/>
    <lineage>
        <taxon>Eukaryota</taxon>
        <taxon>Viridiplantae</taxon>
        <taxon>Streptophyta</taxon>
        <taxon>Embryophyta</taxon>
        <taxon>Tracheophyta</taxon>
        <taxon>Spermatophyta</taxon>
        <taxon>Magnoliopsida</taxon>
        <taxon>eudicotyledons</taxon>
        <taxon>Gunneridae</taxon>
        <taxon>Pentapetalae</taxon>
        <taxon>asterids</taxon>
        <taxon>campanulids</taxon>
        <taxon>Asterales</taxon>
        <taxon>Asteraceae</taxon>
        <taxon>Asteroideae</taxon>
        <taxon>Anthemideae</taxon>
        <taxon>Artemisiinae</taxon>
        <taxon>Artemisia</taxon>
    </lineage>
</organism>
<dbReference type="AlphaFoldDB" id="A0A2U1KTV0"/>
<dbReference type="InterPro" id="IPR051570">
    <property type="entry name" value="TBC1_cilium_biogenesis"/>
</dbReference>
<gene>
    <name evidence="4" type="ORF">CTI12_AA564660</name>
</gene>
<dbReference type="PROSITE" id="PS50294">
    <property type="entry name" value="WD_REPEATS_REGION"/>
    <property type="match status" value="1"/>
</dbReference>
<protein>
    <submittedName>
        <fullName evidence="4">Transducin family protein / WD-40 repeat family protein</fullName>
    </submittedName>
</protein>
<name>A0A2U1KTV0_ARTAN</name>
<keyword evidence="1 3" id="KW-0853">WD repeat</keyword>
<dbReference type="GO" id="GO:0032040">
    <property type="term" value="C:small-subunit processome"/>
    <property type="evidence" value="ECO:0007669"/>
    <property type="project" value="TreeGrafter"/>
</dbReference>
<accession>A0A2U1KTV0</accession>
<sequence length="201" mass="21468">MKNDKVGVFPCVLTLFNLSQIASGHADGRSLLASGSKDNDIVLWDVLGEVGLFRLRGHPDQDMGCVVCLFVTGDRYGVVGAKSGSLEIIDVRSGTSVEEVKAHTGSVQSIVSLPDGNGFVTGSTDHDVKFWEYETTKDPGQDSAHLTVSNVRTLPMNDDVILVAVSPTESYLAVALLNCFIQSRKAISEIIGAKVSRLSSI</sequence>
<feature type="repeat" description="WD" evidence="3">
    <location>
        <begin position="100"/>
        <end position="141"/>
    </location>
</feature>
<dbReference type="STRING" id="35608.A0A2U1KTV0"/>
<evidence type="ECO:0000313" key="5">
    <source>
        <dbReference type="Proteomes" id="UP000245207"/>
    </source>
</evidence>
<evidence type="ECO:0000256" key="1">
    <source>
        <dbReference type="ARBA" id="ARBA00022574"/>
    </source>
</evidence>
<evidence type="ECO:0000256" key="3">
    <source>
        <dbReference type="PROSITE-ProRule" id="PRU00221"/>
    </source>
</evidence>
<dbReference type="PROSITE" id="PS50082">
    <property type="entry name" value="WD_REPEATS_2"/>
    <property type="match status" value="2"/>
</dbReference>